<name>A0A0A9GNG8_ARUDO</name>
<proteinExistence type="predicted"/>
<reference evidence="1" key="2">
    <citation type="journal article" date="2015" name="Data Brief">
        <title>Shoot transcriptome of the giant reed, Arundo donax.</title>
        <authorList>
            <person name="Barrero R.A."/>
            <person name="Guerrero F.D."/>
            <person name="Moolhuijzen P."/>
            <person name="Goolsby J.A."/>
            <person name="Tidwell J."/>
            <person name="Bellgard S.E."/>
            <person name="Bellgard M.I."/>
        </authorList>
    </citation>
    <scope>NUCLEOTIDE SEQUENCE</scope>
    <source>
        <tissue evidence="1">Shoot tissue taken approximately 20 cm above the soil surface</tissue>
    </source>
</reference>
<dbReference type="AlphaFoldDB" id="A0A0A9GNG8"/>
<reference evidence="1" key="1">
    <citation type="submission" date="2014-09" db="EMBL/GenBank/DDBJ databases">
        <authorList>
            <person name="Magalhaes I.L.F."/>
            <person name="Oliveira U."/>
            <person name="Santos F.R."/>
            <person name="Vidigal T.H.D.A."/>
            <person name="Brescovit A.D."/>
            <person name="Santos A.J."/>
        </authorList>
    </citation>
    <scope>NUCLEOTIDE SEQUENCE</scope>
    <source>
        <tissue evidence="1">Shoot tissue taken approximately 20 cm above the soil surface</tissue>
    </source>
</reference>
<organism evidence="1">
    <name type="scientific">Arundo donax</name>
    <name type="common">Giant reed</name>
    <name type="synonym">Donax arundinaceus</name>
    <dbReference type="NCBI Taxonomy" id="35708"/>
    <lineage>
        <taxon>Eukaryota</taxon>
        <taxon>Viridiplantae</taxon>
        <taxon>Streptophyta</taxon>
        <taxon>Embryophyta</taxon>
        <taxon>Tracheophyta</taxon>
        <taxon>Spermatophyta</taxon>
        <taxon>Magnoliopsida</taxon>
        <taxon>Liliopsida</taxon>
        <taxon>Poales</taxon>
        <taxon>Poaceae</taxon>
        <taxon>PACMAD clade</taxon>
        <taxon>Arundinoideae</taxon>
        <taxon>Arundineae</taxon>
        <taxon>Arundo</taxon>
    </lineage>
</organism>
<dbReference type="EMBL" id="GBRH01171241">
    <property type="protein sequence ID" value="JAE26655.1"/>
    <property type="molecule type" value="Transcribed_RNA"/>
</dbReference>
<sequence>MLPCFDKHNRKFSKIPHFSKHFISTHISDK</sequence>
<evidence type="ECO:0000313" key="1">
    <source>
        <dbReference type="EMBL" id="JAE26655.1"/>
    </source>
</evidence>
<accession>A0A0A9GNG8</accession>
<protein>
    <submittedName>
        <fullName evidence="1">Uncharacterized protein</fullName>
    </submittedName>
</protein>